<feature type="transmembrane region" description="Helical" evidence="6">
    <location>
        <begin position="50"/>
        <end position="67"/>
    </location>
</feature>
<feature type="transmembrane region" description="Helical" evidence="6">
    <location>
        <begin position="198"/>
        <end position="217"/>
    </location>
</feature>
<sequence>MNRKESETESLRGLYVICIGAFFIMLSLATHLPAYPHMLEEFQLTAGSAVWMQLGLALGLTGFQPLLGWCGDAFGIKGVILMGALFMVVGSVLVALSPAFWLLVVGLFFKGLAGAAIAPAGVAYAGTLFTGKQRGRSIGLFTSIMTIGALFGPLLSGSFVDLFGWDSTFWVTALFGMIAFFLFWLGVPNVETPGTRKLDVMGLLFVLIVLVGILTIPTFINRYGFSSGSWLPSLAIFAIGLFSLIIIERKQRYPLLDIKYAANKNFWVPTLIAGLIFVGYSGVMYLLTFFVQDIQGKSATTVGFLQMAIFLGSAGAAIISGKIMGRFTVRKMLGGGITLFALGLIMLIAVNILTSNLHLFISMILIGVGSGSLAPVLKSIVVSKADTARINVVTFTNTVIENVAQRLGASFALVVFTMFAAKGDGVSAISNTTWIYIALVAVSLILLLLIPKRIEGIHKDHTTSSRVEEIKGTEKAR</sequence>
<dbReference type="PROSITE" id="PS50850">
    <property type="entry name" value="MFS"/>
    <property type="match status" value="1"/>
</dbReference>
<feature type="transmembrane region" description="Helical" evidence="6">
    <location>
        <begin position="168"/>
        <end position="186"/>
    </location>
</feature>
<proteinExistence type="predicted"/>
<dbReference type="GO" id="GO:0022857">
    <property type="term" value="F:transmembrane transporter activity"/>
    <property type="evidence" value="ECO:0007669"/>
    <property type="project" value="InterPro"/>
</dbReference>
<feature type="transmembrane region" description="Helical" evidence="6">
    <location>
        <begin position="229"/>
        <end position="247"/>
    </location>
</feature>
<reference evidence="9" key="2">
    <citation type="submission" date="2014-05" db="EMBL/GenBank/DDBJ databases">
        <title>Draft genome sequence of Virgibacillus massiliensis Vm-5.</title>
        <authorList>
            <person name="Khelaifia S."/>
            <person name="Croce O."/>
            <person name="Lagier J.C."/>
            <person name="Raoult D."/>
        </authorList>
    </citation>
    <scope>NUCLEOTIDE SEQUENCE [LARGE SCALE GENOMIC DNA]</scope>
    <source>
        <strain evidence="9">Vm-5</strain>
    </source>
</reference>
<dbReference type="AlphaFoldDB" id="A0A024QE62"/>
<reference evidence="8 9" key="1">
    <citation type="submission" date="2014-03" db="EMBL/GenBank/DDBJ databases">
        <authorList>
            <person name="Urmite Genomes U."/>
        </authorList>
    </citation>
    <scope>NUCLEOTIDE SEQUENCE [LARGE SCALE GENOMIC DNA]</scope>
    <source>
        <strain evidence="8 9">Vm-5</strain>
    </source>
</reference>
<gene>
    <name evidence="8" type="primary">qacA</name>
    <name evidence="8" type="ORF">BN990_02784</name>
</gene>
<evidence type="ECO:0000256" key="1">
    <source>
        <dbReference type="ARBA" id="ARBA00004651"/>
    </source>
</evidence>
<keyword evidence="4 6" id="KW-1133">Transmembrane helix</keyword>
<feature type="domain" description="Major facilitator superfamily (MFS) profile" evidence="7">
    <location>
        <begin position="13"/>
        <end position="455"/>
    </location>
</feature>
<dbReference type="EMBL" id="CCDP010000002">
    <property type="protein sequence ID" value="CDQ40460.1"/>
    <property type="molecule type" value="Genomic_DNA"/>
</dbReference>
<feature type="transmembrane region" description="Helical" evidence="6">
    <location>
        <begin position="79"/>
        <end position="101"/>
    </location>
</feature>
<comment type="subcellular location">
    <subcellularLocation>
        <location evidence="1">Cell membrane</location>
        <topology evidence="1">Multi-pass membrane protein</topology>
    </subcellularLocation>
</comment>
<evidence type="ECO:0000259" key="7">
    <source>
        <dbReference type="PROSITE" id="PS50850"/>
    </source>
</evidence>
<evidence type="ECO:0000256" key="5">
    <source>
        <dbReference type="ARBA" id="ARBA00023136"/>
    </source>
</evidence>
<keyword evidence="3 6" id="KW-0812">Transmembrane</keyword>
<dbReference type="GO" id="GO:0005886">
    <property type="term" value="C:plasma membrane"/>
    <property type="evidence" value="ECO:0007669"/>
    <property type="project" value="UniProtKB-SubCell"/>
</dbReference>
<protein>
    <submittedName>
        <fullName evidence="8">Antiseptic resistance protein</fullName>
    </submittedName>
</protein>
<dbReference type="CDD" id="cd17321">
    <property type="entry name" value="MFS_MMR_MDR_like"/>
    <property type="match status" value="1"/>
</dbReference>
<dbReference type="SUPFAM" id="SSF103473">
    <property type="entry name" value="MFS general substrate transporter"/>
    <property type="match status" value="1"/>
</dbReference>
<feature type="transmembrane region" description="Helical" evidence="6">
    <location>
        <begin position="267"/>
        <end position="291"/>
    </location>
</feature>
<dbReference type="PANTHER" id="PTHR42718">
    <property type="entry name" value="MAJOR FACILITATOR SUPERFAMILY MULTIDRUG TRANSPORTER MFSC"/>
    <property type="match status" value="1"/>
</dbReference>
<dbReference type="Gene3D" id="1.20.1250.20">
    <property type="entry name" value="MFS general substrate transporter like domains"/>
    <property type="match status" value="2"/>
</dbReference>
<feature type="transmembrane region" description="Helical" evidence="6">
    <location>
        <begin position="303"/>
        <end position="321"/>
    </location>
</feature>
<dbReference type="Proteomes" id="UP000028875">
    <property type="component" value="Unassembled WGS sequence"/>
</dbReference>
<feature type="transmembrane region" description="Helical" evidence="6">
    <location>
        <begin position="359"/>
        <end position="382"/>
    </location>
</feature>
<feature type="transmembrane region" description="Helical" evidence="6">
    <location>
        <begin position="433"/>
        <end position="450"/>
    </location>
</feature>
<name>A0A024QE62_9BACI</name>
<feature type="transmembrane region" description="Helical" evidence="6">
    <location>
        <begin position="333"/>
        <end position="353"/>
    </location>
</feature>
<evidence type="ECO:0000256" key="3">
    <source>
        <dbReference type="ARBA" id="ARBA00022692"/>
    </source>
</evidence>
<dbReference type="Pfam" id="PF07690">
    <property type="entry name" value="MFS_1"/>
    <property type="match status" value="1"/>
</dbReference>
<dbReference type="eggNOG" id="COG2814">
    <property type="taxonomic scope" value="Bacteria"/>
</dbReference>
<dbReference type="InterPro" id="IPR011701">
    <property type="entry name" value="MFS"/>
</dbReference>
<keyword evidence="9" id="KW-1185">Reference proteome</keyword>
<evidence type="ECO:0000256" key="4">
    <source>
        <dbReference type="ARBA" id="ARBA00022989"/>
    </source>
</evidence>
<accession>A0A024QE62</accession>
<evidence type="ECO:0000256" key="6">
    <source>
        <dbReference type="SAM" id="Phobius"/>
    </source>
</evidence>
<feature type="transmembrane region" description="Helical" evidence="6">
    <location>
        <begin position="138"/>
        <end position="156"/>
    </location>
</feature>
<dbReference type="STRING" id="1462526.BN990_02784"/>
<comment type="caution">
    <text evidence="8">The sequence shown here is derived from an EMBL/GenBank/DDBJ whole genome shotgun (WGS) entry which is preliminary data.</text>
</comment>
<organism evidence="8 9">
    <name type="scientific">Virgibacillus massiliensis</name>
    <dbReference type="NCBI Taxonomy" id="1462526"/>
    <lineage>
        <taxon>Bacteria</taxon>
        <taxon>Bacillati</taxon>
        <taxon>Bacillota</taxon>
        <taxon>Bacilli</taxon>
        <taxon>Bacillales</taxon>
        <taxon>Bacillaceae</taxon>
        <taxon>Virgibacillus</taxon>
    </lineage>
</organism>
<dbReference type="InterPro" id="IPR036259">
    <property type="entry name" value="MFS_trans_sf"/>
</dbReference>
<evidence type="ECO:0000256" key="2">
    <source>
        <dbReference type="ARBA" id="ARBA00022448"/>
    </source>
</evidence>
<dbReference type="RefSeq" id="WP_021291914.1">
    <property type="nucleotide sequence ID" value="NZ_BNER01000004.1"/>
</dbReference>
<evidence type="ECO:0000313" key="8">
    <source>
        <dbReference type="EMBL" id="CDQ40460.1"/>
    </source>
</evidence>
<feature type="transmembrane region" description="Helical" evidence="6">
    <location>
        <begin position="107"/>
        <end position="126"/>
    </location>
</feature>
<keyword evidence="2" id="KW-0813">Transport</keyword>
<dbReference type="InterPro" id="IPR020846">
    <property type="entry name" value="MFS_dom"/>
</dbReference>
<keyword evidence="5 6" id="KW-0472">Membrane</keyword>
<feature type="transmembrane region" description="Helical" evidence="6">
    <location>
        <begin position="403"/>
        <end position="421"/>
    </location>
</feature>
<dbReference type="PANTHER" id="PTHR42718:SF9">
    <property type="entry name" value="MAJOR FACILITATOR SUPERFAMILY MULTIDRUG TRANSPORTER MFSC"/>
    <property type="match status" value="1"/>
</dbReference>
<evidence type="ECO:0000313" key="9">
    <source>
        <dbReference type="Proteomes" id="UP000028875"/>
    </source>
</evidence>
<feature type="transmembrane region" description="Helical" evidence="6">
    <location>
        <begin position="12"/>
        <end position="30"/>
    </location>
</feature>